<evidence type="ECO:0000313" key="2">
    <source>
        <dbReference type="EMBL" id="GLK98725.1"/>
    </source>
</evidence>
<keyword evidence="3" id="KW-1185">Reference proteome</keyword>
<comment type="caution">
    <text evidence="2">The sequence shown here is derived from an EMBL/GenBank/DDBJ whole genome shotgun (WGS) entry which is preliminary data.</text>
</comment>
<evidence type="ECO:0000313" key="3">
    <source>
        <dbReference type="Proteomes" id="UP001143480"/>
    </source>
</evidence>
<feature type="region of interest" description="Disordered" evidence="1">
    <location>
        <begin position="1"/>
        <end position="28"/>
    </location>
</feature>
<gene>
    <name evidence="2" type="ORF">GCM10017581_004660</name>
</gene>
<dbReference type="EMBL" id="BSFP01000002">
    <property type="protein sequence ID" value="GLK98725.1"/>
    <property type="molecule type" value="Genomic_DNA"/>
</dbReference>
<dbReference type="RefSeq" id="WP_261962382.1">
    <property type="nucleotide sequence ID" value="NZ_BAAAXA010000001.1"/>
</dbReference>
<dbReference type="AlphaFoldDB" id="A0A9W6KAV5"/>
<organism evidence="2 3">
    <name type="scientific">Dactylosporangium matsuzakiense</name>
    <dbReference type="NCBI Taxonomy" id="53360"/>
    <lineage>
        <taxon>Bacteria</taxon>
        <taxon>Bacillati</taxon>
        <taxon>Actinomycetota</taxon>
        <taxon>Actinomycetes</taxon>
        <taxon>Micromonosporales</taxon>
        <taxon>Micromonosporaceae</taxon>
        <taxon>Dactylosporangium</taxon>
    </lineage>
</organism>
<reference evidence="2" key="2">
    <citation type="submission" date="2023-01" db="EMBL/GenBank/DDBJ databases">
        <authorList>
            <person name="Sun Q."/>
            <person name="Evtushenko L."/>
        </authorList>
    </citation>
    <scope>NUCLEOTIDE SEQUENCE</scope>
    <source>
        <strain evidence="2">VKM Ac-1321</strain>
    </source>
</reference>
<evidence type="ECO:0000256" key="1">
    <source>
        <dbReference type="SAM" id="MobiDB-lite"/>
    </source>
</evidence>
<reference evidence="2" key="1">
    <citation type="journal article" date="2014" name="Int. J. Syst. Evol. Microbiol.">
        <title>Complete genome sequence of Corynebacterium casei LMG S-19264T (=DSM 44701T), isolated from a smear-ripened cheese.</title>
        <authorList>
            <consortium name="US DOE Joint Genome Institute (JGI-PGF)"/>
            <person name="Walter F."/>
            <person name="Albersmeier A."/>
            <person name="Kalinowski J."/>
            <person name="Ruckert C."/>
        </authorList>
    </citation>
    <scope>NUCLEOTIDE SEQUENCE</scope>
    <source>
        <strain evidence="2">VKM Ac-1321</strain>
    </source>
</reference>
<dbReference type="Proteomes" id="UP001143480">
    <property type="component" value="Unassembled WGS sequence"/>
</dbReference>
<accession>A0A9W6KAV5</accession>
<proteinExistence type="predicted"/>
<name>A0A9W6KAV5_9ACTN</name>
<protein>
    <submittedName>
        <fullName evidence="2">Uncharacterized protein</fullName>
    </submittedName>
</protein>
<sequence length="48" mass="4736">MTAALRDVDGRGGAPVEDSGSADGSATTPFDLVAVNREVGALFAQSGV</sequence>
<feature type="compositionally biased region" description="Basic and acidic residues" evidence="1">
    <location>
        <begin position="1"/>
        <end position="10"/>
    </location>
</feature>